<dbReference type="GeneID" id="28739050"/>
<dbReference type="AlphaFoldDB" id="A0A0N1HV95"/>
<sequence length="822" mass="89475">MADLPPHPHSYATQAISMTATSGQSSANTPVLHPAPPFVTTSSKSALPRFVNKGLHRITALKPSTKPLQISWPMQREQNHGLSSAQPYEDTEPVFAPPRPETQPSKSVVDAIRAGTVVGQPKAYSGLSRKALGSAFKRIGSIAIKNGKSGTGSSERYLDLPSDHQPLLDVTQFWPSQDTDDTDDTNPSPLREVASPWLPPSIKRSVHRMSIESTISSDAPLDETEQARTARHRQRTYQVLDGVLLTPSHNTSSSDSSMDGTFIHAAQLGASDQRTASVRRLATTFSSRHKPIQALRNLSSTSTEDSPSTESHSAQHRVAHPKDGVSSMLSSGTARNSDPSASATSTTSTPQTSSDRVSRGTQTHVAVAARRPILTDVPSKSIPRNTHSKPPQVNGSLLDSPTIPPVTFKPTNMDTEPRETPGSMPEKKSETSSSDSSLEAKASVLRHGKQLKVLNEFEIAHAVESAPSEALSQLSLGLSAAQKQALKPVPLHPHARRRPVAGKSAPAHALEDYEVTPSALAMDTPSGQQLPERTSLTGQHRPDQILYVAMDQPPPIPPRSVLRPRAYKDGLLELVLDPTDSICANETMSRVPSLAGQSLETASPRHQPVSWYDQEVDIFAAYGQVEDDAAANHPLPPSQEDVLNNAGALFPGSNSGSEYNRPADGHKVGADLPIFRTIIAPRTETSSSSTSSFSSTSSKKNSAAERMKLELRRRNKLAQIRGEDVGDVERLELCRRSKIAQILGPEAAEADQLRAHALREARNGKKRTEHIQRVVRGAKEEFLKKELQERRLERRVEIEQESTEQEIRKAEEWSDDEFDGLR</sequence>
<feature type="region of interest" description="Disordered" evidence="1">
    <location>
        <begin position="283"/>
        <end position="441"/>
    </location>
</feature>
<feature type="compositionally biased region" description="Low complexity" evidence="1">
    <location>
        <begin position="299"/>
        <end position="312"/>
    </location>
</feature>
<feature type="region of interest" description="Disordered" evidence="1">
    <location>
        <begin position="681"/>
        <end position="706"/>
    </location>
</feature>
<reference evidence="2 3" key="1">
    <citation type="submission" date="2015-06" db="EMBL/GenBank/DDBJ databases">
        <title>Draft genome of the ant-associated black yeast Phialophora attae CBS 131958.</title>
        <authorList>
            <person name="Moreno L.F."/>
            <person name="Stielow B.J."/>
            <person name="de Hoog S."/>
            <person name="Vicente V.A."/>
            <person name="Weiss V.A."/>
            <person name="de Vries M."/>
            <person name="Cruz L.M."/>
            <person name="Souza E.M."/>
        </authorList>
    </citation>
    <scope>NUCLEOTIDE SEQUENCE [LARGE SCALE GENOMIC DNA]</scope>
    <source>
        <strain evidence="2 3">CBS 131958</strain>
    </source>
</reference>
<feature type="compositionally biased region" description="Polar residues" evidence="1">
    <location>
        <begin position="327"/>
        <end position="336"/>
    </location>
</feature>
<protein>
    <submittedName>
        <fullName evidence="2">Uncharacterized protein</fullName>
    </submittedName>
</protein>
<feature type="compositionally biased region" description="Acidic residues" evidence="1">
    <location>
        <begin position="813"/>
        <end position="822"/>
    </location>
</feature>
<feature type="region of interest" description="Disordered" evidence="1">
    <location>
        <begin position="214"/>
        <end position="235"/>
    </location>
</feature>
<evidence type="ECO:0000313" key="2">
    <source>
        <dbReference type="EMBL" id="KPI43614.1"/>
    </source>
</evidence>
<feature type="compositionally biased region" description="Low complexity" evidence="1">
    <location>
        <begin position="337"/>
        <end position="355"/>
    </location>
</feature>
<dbReference type="Proteomes" id="UP000038010">
    <property type="component" value="Unassembled WGS sequence"/>
</dbReference>
<dbReference type="RefSeq" id="XP_018003577.1">
    <property type="nucleotide sequence ID" value="XM_018147170.1"/>
</dbReference>
<comment type="caution">
    <text evidence="2">The sequence shown here is derived from an EMBL/GenBank/DDBJ whole genome shotgun (WGS) entry which is preliminary data.</text>
</comment>
<feature type="region of interest" description="Disordered" evidence="1">
    <location>
        <begin position="175"/>
        <end position="196"/>
    </location>
</feature>
<feature type="compositionally biased region" description="Basic and acidic residues" evidence="1">
    <location>
        <begin position="415"/>
        <end position="430"/>
    </location>
</feature>
<organism evidence="2 3">
    <name type="scientific">Cyphellophora attinorum</name>
    <dbReference type="NCBI Taxonomy" id="1664694"/>
    <lineage>
        <taxon>Eukaryota</taxon>
        <taxon>Fungi</taxon>
        <taxon>Dikarya</taxon>
        <taxon>Ascomycota</taxon>
        <taxon>Pezizomycotina</taxon>
        <taxon>Eurotiomycetes</taxon>
        <taxon>Chaetothyriomycetidae</taxon>
        <taxon>Chaetothyriales</taxon>
        <taxon>Cyphellophoraceae</taxon>
        <taxon>Cyphellophora</taxon>
    </lineage>
</organism>
<keyword evidence="3" id="KW-1185">Reference proteome</keyword>
<evidence type="ECO:0000256" key="1">
    <source>
        <dbReference type="SAM" id="MobiDB-lite"/>
    </source>
</evidence>
<feature type="region of interest" description="Disordered" evidence="1">
    <location>
        <begin position="1"/>
        <end position="42"/>
    </location>
</feature>
<feature type="region of interest" description="Disordered" evidence="1">
    <location>
        <begin position="795"/>
        <end position="822"/>
    </location>
</feature>
<feature type="compositionally biased region" description="Low complexity" evidence="1">
    <location>
        <begin position="431"/>
        <end position="441"/>
    </location>
</feature>
<feature type="compositionally biased region" description="Polar residues" evidence="1">
    <location>
        <begin position="382"/>
        <end position="399"/>
    </location>
</feature>
<feature type="compositionally biased region" description="Polar residues" evidence="1">
    <location>
        <begin position="11"/>
        <end position="29"/>
    </location>
</feature>
<evidence type="ECO:0000313" key="3">
    <source>
        <dbReference type="Proteomes" id="UP000038010"/>
    </source>
</evidence>
<feature type="compositionally biased region" description="Low complexity" evidence="1">
    <location>
        <begin position="685"/>
        <end position="698"/>
    </location>
</feature>
<dbReference type="VEuPathDB" id="FungiDB:AB675_6848"/>
<dbReference type="EMBL" id="LFJN01000005">
    <property type="protein sequence ID" value="KPI43614.1"/>
    <property type="molecule type" value="Genomic_DNA"/>
</dbReference>
<name>A0A0N1HV95_9EURO</name>
<accession>A0A0N1HV95</accession>
<proteinExistence type="predicted"/>
<gene>
    <name evidence="2" type="ORF">AB675_6848</name>
</gene>
<feature type="region of interest" description="Disordered" evidence="1">
    <location>
        <begin position="77"/>
        <end position="106"/>
    </location>
</feature>